<dbReference type="InterPro" id="IPR036770">
    <property type="entry name" value="Ankyrin_rpt-contain_sf"/>
</dbReference>
<name>A0A9P5CPH9_CRYP1</name>
<dbReference type="EMBL" id="MU032347">
    <property type="protein sequence ID" value="KAF3766504.1"/>
    <property type="molecule type" value="Genomic_DNA"/>
</dbReference>
<proteinExistence type="predicted"/>
<dbReference type="Gene3D" id="1.25.40.20">
    <property type="entry name" value="Ankyrin repeat-containing domain"/>
    <property type="match status" value="1"/>
</dbReference>
<feature type="region of interest" description="Disordered" evidence="2">
    <location>
        <begin position="152"/>
        <end position="197"/>
    </location>
</feature>
<organism evidence="3 4">
    <name type="scientific">Cryphonectria parasitica (strain ATCC 38755 / EP155)</name>
    <dbReference type="NCBI Taxonomy" id="660469"/>
    <lineage>
        <taxon>Eukaryota</taxon>
        <taxon>Fungi</taxon>
        <taxon>Dikarya</taxon>
        <taxon>Ascomycota</taxon>
        <taxon>Pezizomycotina</taxon>
        <taxon>Sordariomycetes</taxon>
        <taxon>Sordariomycetidae</taxon>
        <taxon>Diaporthales</taxon>
        <taxon>Cryphonectriaceae</taxon>
        <taxon>Cryphonectria-Endothia species complex</taxon>
        <taxon>Cryphonectria</taxon>
    </lineage>
</organism>
<dbReference type="Pfam" id="PF12796">
    <property type="entry name" value="Ank_2"/>
    <property type="match status" value="1"/>
</dbReference>
<dbReference type="Proteomes" id="UP000803844">
    <property type="component" value="Unassembled WGS sequence"/>
</dbReference>
<dbReference type="RefSeq" id="XP_040777465.1">
    <property type="nucleotide sequence ID" value="XM_040919636.1"/>
</dbReference>
<dbReference type="OrthoDB" id="21416at2759"/>
<keyword evidence="1" id="KW-0040">ANK repeat</keyword>
<dbReference type="PROSITE" id="PS50297">
    <property type="entry name" value="ANK_REP_REGION"/>
    <property type="match status" value="1"/>
</dbReference>
<feature type="compositionally biased region" description="Basic and acidic residues" evidence="2">
    <location>
        <begin position="187"/>
        <end position="197"/>
    </location>
</feature>
<dbReference type="PROSITE" id="PS50088">
    <property type="entry name" value="ANK_REPEAT"/>
    <property type="match status" value="1"/>
</dbReference>
<comment type="caution">
    <text evidence="3">The sequence shown here is derived from an EMBL/GenBank/DDBJ whole genome shotgun (WGS) entry which is preliminary data.</text>
</comment>
<reference evidence="3" key="1">
    <citation type="journal article" date="2020" name="Phytopathology">
        <title>Genome sequence of the chestnut blight fungus Cryphonectria parasitica EP155: A fundamental resource for an archetypical invasive plant pathogen.</title>
        <authorList>
            <person name="Crouch J.A."/>
            <person name="Dawe A."/>
            <person name="Aerts A."/>
            <person name="Barry K."/>
            <person name="Churchill A.C.L."/>
            <person name="Grimwood J."/>
            <person name="Hillman B."/>
            <person name="Milgroom M.G."/>
            <person name="Pangilinan J."/>
            <person name="Smith M."/>
            <person name="Salamov A."/>
            <person name="Schmutz J."/>
            <person name="Yadav J."/>
            <person name="Grigoriev I.V."/>
            <person name="Nuss D."/>
        </authorList>
    </citation>
    <scope>NUCLEOTIDE SEQUENCE</scope>
    <source>
        <strain evidence="3">EP155</strain>
    </source>
</reference>
<feature type="repeat" description="ANK" evidence="1">
    <location>
        <begin position="39"/>
        <end position="71"/>
    </location>
</feature>
<dbReference type="AlphaFoldDB" id="A0A9P5CPH9"/>
<protein>
    <recommendedName>
        <fullName evidence="5">Ankyrin repeat protein</fullName>
    </recommendedName>
</protein>
<evidence type="ECO:0000256" key="1">
    <source>
        <dbReference type="PROSITE-ProRule" id="PRU00023"/>
    </source>
</evidence>
<evidence type="ECO:0000313" key="3">
    <source>
        <dbReference type="EMBL" id="KAF3766504.1"/>
    </source>
</evidence>
<feature type="compositionally biased region" description="Low complexity" evidence="2">
    <location>
        <begin position="152"/>
        <end position="170"/>
    </location>
</feature>
<evidence type="ECO:0008006" key="5">
    <source>
        <dbReference type="Google" id="ProtNLM"/>
    </source>
</evidence>
<evidence type="ECO:0000256" key="2">
    <source>
        <dbReference type="SAM" id="MobiDB-lite"/>
    </source>
</evidence>
<evidence type="ECO:0000313" key="4">
    <source>
        <dbReference type="Proteomes" id="UP000803844"/>
    </source>
</evidence>
<keyword evidence="4" id="KW-1185">Reference proteome</keyword>
<gene>
    <name evidence="3" type="ORF">M406DRAFT_322408</name>
</gene>
<sequence length="197" mass="21750">MPTVTKLLLGDRLRRPSGATVSSINTTDWDLDIDAQDTYKMTPLYKACSAGQEKIVKLLLSAHADPKIRRYSQSPLAVAIESKAERYSGTQGRQRRISIVKDLIQARADPETGKEVLRNRKNRKLPEDGMLLKVLEGRAEVPSLFSPSIKSFEVGESSSSTGSNDRSSTSIMSLEPLSFGPITLDDLSSRELPRSEK</sequence>
<accession>A0A9P5CPH9</accession>
<dbReference type="SUPFAM" id="SSF48403">
    <property type="entry name" value="Ankyrin repeat"/>
    <property type="match status" value="1"/>
</dbReference>
<dbReference type="SMART" id="SM00248">
    <property type="entry name" value="ANK"/>
    <property type="match status" value="2"/>
</dbReference>
<dbReference type="InterPro" id="IPR002110">
    <property type="entry name" value="Ankyrin_rpt"/>
</dbReference>
<dbReference type="GeneID" id="63836765"/>